<evidence type="ECO:0000256" key="3">
    <source>
        <dbReference type="ARBA" id="ARBA00022692"/>
    </source>
</evidence>
<dbReference type="PANTHER" id="PTHR30482">
    <property type="entry name" value="HIGH-AFFINITY BRANCHED-CHAIN AMINO ACID TRANSPORT SYSTEM PERMEASE"/>
    <property type="match status" value="1"/>
</dbReference>
<comment type="subcellular location">
    <subcellularLocation>
        <location evidence="1">Cell membrane</location>
        <topology evidence="1">Multi-pass membrane protein</topology>
    </subcellularLocation>
</comment>
<reference evidence="7 8" key="1">
    <citation type="submission" date="2019-11" db="EMBL/GenBank/DDBJ databases">
        <title>Isolation of a new High Light Tolerant Cyanobacteria.</title>
        <authorList>
            <person name="Dobson Z."/>
            <person name="Vaughn N."/>
            <person name="Vaughn M."/>
            <person name="Fromme P."/>
            <person name="Mazor Y."/>
        </authorList>
    </citation>
    <scope>NUCLEOTIDE SEQUENCE [LARGE SCALE GENOMIC DNA]</scope>
    <source>
        <strain evidence="7 8">0216</strain>
    </source>
</reference>
<dbReference type="GO" id="GO:0005886">
    <property type="term" value="C:plasma membrane"/>
    <property type="evidence" value="ECO:0007669"/>
    <property type="project" value="UniProtKB-SubCell"/>
</dbReference>
<evidence type="ECO:0000256" key="5">
    <source>
        <dbReference type="ARBA" id="ARBA00023136"/>
    </source>
</evidence>
<dbReference type="Pfam" id="PF02653">
    <property type="entry name" value="BPD_transp_2"/>
    <property type="match status" value="1"/>
</dbReference>
<feature type="transmembrane region" description="Helical" evidence="6">
    <location>
        <begin position="46"/>
        <end position="64"/>
    </location>
</feature>
<dbReference type="InterPro" id="IPR043428">
    <property type="entry name" value="LivM-like"/>
</dbReference>
<organism evidence="7 8">
    <name type="scientific">Cyanobacterium aponinum 0216</name>
    <dbReference type="NCBI Taxonomy" id="2676140"/>
    <lineage>
        <taxon>Bacteria</taxon>
        <taxon>Bacillati</taxon>
        <taxon>Cyanobacteriota</taxon>
        <taxon>Cyanophyceae</taxon>
        <taxon>Oscillatoriophycideae</taxon>
        <taxon>Chroococcales</taxon>
        <taxon>Geminocystaceae</taxon>
        <taxon>Cyanobacterium</taxon>
    </lineage>
</organism>
<name>A0A844GX43_9CHRO</name>
<dbReference type="InterPro" id="IPR001851">
    <property type="entry name" value="ABC_transp_permease"/>
</dbReference>
<feature type="transmembrane region" description="Helical" evidence="6">
    <location>
        <begin position="287"/>
        <end position="311"/>
    </location>
</feature>
<dbReference type="GO" id="GO:0015658">
    <property type="term" value="F:branched-chain amino acid transmembrane transporter activity"/>
    <property type="evidence" value="ECO:0007669"/>
    <property type="project" value="InterPro"/>
</dbReference>
<protein>
    <submittedName>
        <fullName evidence="7">Urea ABC transporter permease subunit UrtC</fullName>
    </submittedName>
</protein>
<feature type="transmembrane region" description="Helical" evidence="6">
    <location>
        <begin position="118"/>
        <end position="143"/>
    </location>
</feature>
<feature type="transmembrane region" description="Helical" evidence="6">
    <location>
        <begin position="150"/>
        <end position="167"/>
    </location>
</feature>
<comment type="caution">
    <text evidence="7">The sequence shown here is derived from an EMBL/GenBank/DDBJ whole genome shotgun (WGS) entry which is preliminary data.</text>
</comment>
<feature type="transmembrane region" description="Helical" evidence="6">
    <location>
        <begin position="323"/>
        <end position="347"/>
    </location>
</feature>
<gene>
    <name evidence="7" type="primary">urtC</name>
    <name evidence="7" type="ORF">GGC33_11935</name>
</gene>
<dbReference type="InterPro" id="IPR017778">
    <property type="entry name" value="ABC_transptr_urea_perm_UrtC"/>
</dbReference>
<dbReference type="AlphaFoldDB" id="A0A844GX43"/>
<keyword evidence="2" id="KW-1003">Cell membrane</keyword>
<dbReference type="PANTHER" id="PTHR30482:SF4">
    <property type="entry name" value="SLR1201 PROTEIN"/>
    <property type="match status" value="1"/>
</dbReference>
<keyword evidence="4 6" id="KW-1133">Transmembrane helix</keyword>
<evidence type="ECO:0000256" key="4">
    <source>
        <dbReference type="ARBA" id="ARBA00022989"/>
    </source>
</evidence>
<feature type="transmembrane region" description="Helical" evidence="6">
    <location>
        <begin position="247"/>
        <end position="267"/>
    </location>
</feature>
<dbReference type="RefSeq" id="WP_338324372.1">
    <property type="nucleotide sequence ID" value="NZ_WMIA01000015.1"/>
</dbReference>
<feature type="transmembrane region" description="Helical" evidence="6">
    <location>
        <begin position="69"/>
        <end position="89"/>
    </location>
</feature>
<proteinExistence type="predicted"/>
<evidence type="ECO:0000256" key="1">
    <source>
        <dbReference type="ARBA" id="ARBA00004651"/>
    </source>
</evidence>
<evidence type="ECO:0000313" key="8">
    <source>
        <dbReference type="Proteomes" id="UP000437131"/>
    </source>
</evidence>
<evidence type="ECO:0000256" key="2">
    <source>
        <dbReference type="ARBA" id="ARBA00022475"/>
    </source>
</evidence>
<evidence type="ECO:0000256" key="6">
    <source>
        <dbReference type="SAM" id="Phobius"/>
    </source>
</evidence>
<sequence length="385" mass="42855">MTNITFSQVRQEQKRKILIEIAIAVGAIIILSLILPLILSPFRLQLLGRFLALTIVALGIDLIWGYTGLLSLGHGIFFALGGYGIAMHLKLQLPDGQLPEFFTLYGVSDLPWFWKPFYSFPFTVVAIFVIPAIVAGILGYLVFRNRIKGVYFSIITQAALIVFFNFFNGQQKLINGTNGLKTDTETIFGVVASSQTAQFAFYQFTILFLLLAYLLCRWLTSGRFGRLLIAIRDDENRVRFSGYNPTGFKVLVFAVSGAIAGISGALYTLQTGIITPSIMEVAFSIEMVIWVAVGGRGTLLGAIIGTLLVRFGQTFLSEEFPEIWLFFQGALFLMVVTVLPDGIVGWWNNWAWIKLKSVFGLQPKLSTYPAIEQNPEVEMEKENIG</sequence>
<accession>A0A844GX43</accession>
<keyword evidence="5 6" id="KW-0472">Membrane</keyword>
<feature type="transmembrane region" description="Helical" evidence="6">
    <location>
        <begin position="199"/>
        <end position="216"/>
    </location>
</feature>
<dbReference type="EMBL" id="WMIA01000015">
    <property type="protein sequence ID" value="MTF39632.1"/>
    <property type="molecule type" value="Genomic_DNA"/>
</dbReference>
<keyword evidence="3 6" id="KW-0812">Transmembrane</keyword>
<feature type="transmembrane region" description="Helical" evidence="6">
    <location>
        <begin position="21"/>
        <end position="40"/>
    </location>
</feature>
<evidence type="ECO:0000313" key="7">
    <source>
        <dbReference type="EMBL" id="MTF39632.1"/>
    </source>
</evidence>
<dbReference type="Proteomes" id="UP000437131">
    <property type="component" value="Unassembled WGS sequence"/>
</dbReference>
<dbReference type="NCBIfam" id="TIGR03408">
    <property type="entry name" value="urea_trans_UrtC"/>
    <property type="match status" value="1"/>
</dbReference>
<dbReference type="CDD" id="cd06581">
    <property type="entry name" value="TM_PBP1_LivM_like"/>
    <property type="match status" value="1"/>
</dbReference>